<name>A0A242N8V6_CABSO</name>
<comment type="caution">
    <text evidence="1">The sequence shown here is derived from an EMBL/GenBank/DDBJ whole genome shotgun (WGS) entry which is preliminary data.</text>
</comment>
<proteinExistence type="predicted"/>
<reference evidence="1 2" key="1">
    <citation type="submission" date="2017-03" db="EMBL/GenBank/DDBJ databases">
        <title>Genome analysis of strain PAMC 26510.</title>
        <authorList>
            <person name="Oh H.-M."/>
            <person name="Yang J.-A."/>
        </authorList>
    </citation>
    <scope>NUCLEOTIDE SEQUENCE [LARGE SCALE GENOMIC DNA]</scope>
    <source>
        <strain evidence="1 2">PAMC 26510</strain>
    </source>
</reference>
<dbReference type="AlphaFoldDB" id="A0A242N8V6"/>
<organism evidence="1 2">
    <name type="scientific">Caballeronia sordidicola</name>
    <name type="common">Burkholderia sordidicola</name>
    <dbReference type="NCBI Taxonomy" id="196367"/>
    <lineage>
        <taxon>Bacteria</taxon>
        <taxon>Pseudomonadati</taxon>
        <taxon>Pseudomonadota</taxon>
        <taxon>Betaproteobacteria</taxon>
        <taxon>Burkholderiales</taxon>
        <taxon>Burkholderiaceae</taxon>
        <taxon>Caballeronia</taxon>
    </lineage>
</organism>
<evidence type="ECO:0000313" key="2">
    <source>
        <dbReference type="Proteomes" id="UP000194546"/>
    </source>
</evidence>
<accession>A0A242N8V6</accession>
<protein>
    <submittedName>
        <fullName evidence="1">Uncharacterized protein</fullName>
    </submittedName>
</protein>
<sequence length="120" mass="13639">MHADMLRGRNLKSKILMRAVINPVFKTRASQMHIGALLPANSDFSKLRMGSRQTQREQPLVLQFKLGLFTQAINLDLPSGHHDVRMVIAHIRLAMRTMDGEIYRYSIAIGQVLRELSGKD</sequence>
<evidence type="ECO:0000313" key="1">
    <source>
        <dbReference type="EMBL" id="OTP80099.1"/>
    </source>
</evidence>
<dbReference type="EMBL" id="NBTY01000016">
    <property type="protein sequence ID" value="OTP80099.1"/>
    <property type="molecule type" value="Genomic_DNA"/>
</dbReference>
<gene>
    <name evidence="1" type="ORF">PAMC26510_03835</name>
</gene>
<dbReference type="Proteomes" id="UP000194546">
    <property type="component" value="Unassembled WGS sequence"/>
</dbReference>